<accession>A0AAW0Q2N1</accession>
<dbReference type="InterPro" id="IPR002213">
    <property type="entry name" value="UDP_glucos_trans"/>
</dbReference>
<evidence type="ECO:0000256" key="2">
    <source>
        <dbReference type="SAM" id="MobiDB-lite"/>
    </source>
</evidence>
<name>A0AAW0Q2N1_9PEZI</name>
<keyword evidence="1" id="KW-0808">Transferase</keyword>
<dbReference type="SUPFAM" id="SSF53756">
    <property type="entry name" value="UDP-Glycosyltransferase/glycogen phosphorylase"/>
    <property type="match status" value="1"/>
</dbReference>
<sequence>MAARVRRRQHGAGHQQHGPLPDHGLANVHFAAIQALLEHHPHVAIHLAAPVDDTPDHGGGAEAKLARIAASAKTRNPAAQGVRFHPLPGPSWLGALAKNTDVSVASLTQPPGFRGVARFARQAQSSLAPWTGAEHLRAYGAARALVAAVDPAVVVLDTMFMPGVDAARAARRLHAFVTPNTLVDSFVADQPRLGLLWKYPVIGADFAFPVPWRHVPENALAAATFVGAVLRMSAIRAKQRFLRDHGIRDPINFYRLHRPHVPWLTQTTEGASIPVDVVPPNVTCTGPIVLSAAPAVEQDPELAAWLARGQGKTLLINLGSSIRQYTPEQASTMAAAIRATLDKQAGIQVLWKMPNSVERGAELEQLSDYIASGRVEIAGWFKADPVSLLETGDIMASVHHGGSNCYHEAVHAGVPQVILPLWADLYNFAALVETVGIGVYGSRGTAPDWTVKGLSNAFMAVIDGEGAVGMRKTAQELSMKAKERPGRVVAAAEIARWAGSGRVDIIPD</sequence>
<keyword evidence="4" id="KW-1185">Reference proteome</keyword>
<organism evidence="3 4">
    <name type="scientific">Apiospora kogelbergensis</name>
    <dbReference type="NCBI Taxonomy" id="1337665"/>
    <lineage>
        <taxon>Eukaryota</taxon>
        <taxon>Fungi</taxon>
        <taxon>Dikarya</taxon>
        <taxon>Ascomycota</taxon>
        <taxon>Pezizomycotina</taxon>
        <taxon>Sordariomycetes</taxon>
        <taxon>Xylariomycetidae</taxon>
        <taxon>Amphisphaeriales</taxon>
        <taxon>Apiosporaceae</taxon>
        <taxon>Apiospora</taxon>
    </lineage>
</organism>
<dbReference type="Pfam" id="PF00201">
    <property type="entry name" value="UDPGT"/>
    <property type="match status" value="1"/>
</dbReference>
<feature type="compositionally biased region" description="Basic residues" evidence="2">
    <location>
        <begin position="1"/>
        <end position="11"/>
    </location>
</feature>
<protein>
    <submittedName>
        <fullName evidence="3">Uncharacterized protein</fullName>
    </submittedName>
</protein>
<comment type="caution">
    <text evidence="3">The sequence shown here is derived from an EMBL/GenBank/DDBJ whole genome shotgun (WGS) entry which is preliminary data.</text>
</comment>
<dbReference type="PANTHER" id="PTHR48050">
    <property type="entry name" value="STEROL 3-BETA-GLUCOSYLTRANSFERASE"/>
    <property type="match status" value="1"/>
</dbReference>
<dbReference type="InterPro" id="IPR050426">
    <property type="entry name" value="Glycosyltransferase_28"/>
</dbReference>
<evidence type="ECO:0000256" key="1">
    <source>
        <dbReference type="ARBA" id="ARBA00022679"/>
    </source>
</evidence>
<dbReference type="EMBL" id="JAQQWP010000013">
    <property type="protein sequence ID" value="KAK8092503.1"/>
    <property type="molecule type" value="Genomic_DNA"/>
</dbReference>
<dbReference type="Gene3D" id="3.40.50.2000">
    <property type="entry name" value="Glycogen Phosphorylase B"/>
    <property type="match status" value="1"/>
</dbReference>
<dbReference type="Proteomes" id="UP001392437">
    <property type="component" value="Unassembled WGS sequence"/>
</dbReference>
<reference evidence="3 4" key="1">
    <citation type="submission" date="2023-01" db="EMBL/GenBank/DDBJ databases">
        <title>Analysis of 21 Apiospora genomes using comparative genomics revels a genus with tremendous synthesis potential of carbohydrate active enzymes and secondary metabolites.</title>
        <authorList>
            <person name="Sorensen T."/>
        </authorList>
    </citation>
    <scope>NUCLEOTIDE SEQUENCE [LARGE SCALE GENOMIC DNA]</scope>
    <source>
        <strain evidence="3 4">CBS 117206</strain>
    </source>
</reference>
<evidence type="ECO:0000313" key="3">
    <source>
        <dbReference type="EMBL" id="KAK8092503.1"/>
    </source>
</evidence>
<gene>
    <name evidence="3" type="ORF">PG999_014702</name>
</gene>
<dbReference type="AlphaFoldDB" id="A0AAW0Q2N1"/>
<dbReference type="PANTHER" id="PTHR48050:SF13">
    <property type="entry name" value="STEROL 3-BETA-GLUCOSYLTRANSFERASE UGT80A2"/>
    <property type="match status" value="1"/>
</dbReference>
<dbReference type="GO" id="GO:0008194">
    <property type="term" value="F:UDP-glycosyltransferase activity"/>
    <property type="evidence" value="ECO:0007669"/>
    <property type="project" value="InterPro"/>
</dbReference>
<proteinExistence type="predicted"/>
<evidence type="ECO:0000313" key="4">
    <source>
        <dbReference type="Proteomes" id="UP001392437"/>
    </source>
</evidence>
<feature type="region of interest" description="Disordered" evidence="2">
    <location>
        <begin position="1"/>
        <end position="23"/>
    </location>
</feature>